<reference evidence="6 9" key="2">
    <citation type="submission" date="2019-12" db="EMBL/GenBank/DDBJ databases">
        <title>Draft genome sequence of Labilibaculum sp. strain 44 isolated from deep waters of Black Sea.</title>
        <authorList>
            <person name="Yadav S."/>
            <person name="Villanueva L."/>
        </authorList>
    </citation>
    <scope>NUCLEOTIDE SEQUENCE [LARGE SCALE GENOMIC DNA]</scope>
    <source>
        <strain evidence="6 9">44</strain>
    </source>
</reference>
<evidence type="ECO:0000313" key="7">
    <source>
        <dbReference type="EMBL" id="MVB07720.1"/>
    </source>
</evidence>
<evidence type="ECO:0000256" key="1">
    <source>
        <dbReference type="ARBA" id="ARBA00004651"/>
    </source>
</evidence>
<reference evidence="7 8" key="1">
    <citation type="submission" date="2019-11" db="EMBL/GenBank/DDBJ databases">
        <title>Draft genome sequence of Labilibaculum sp. strain SYP isolated from Black Sea.</title>
        <authorList>
            <person name="Yadav S."/>
            <person name="Villanueva L."/>
        </authorList>
    </citation>
    <scope>NUCLEOTIDE SEQUENCE [LARGE SCALE GENOMIC DNA]</scope>
    <source>
        <strain evidence="7 8">44</strain>
    </source>
</reference>
<sequence length="428" mass="48742">MFAEHYKFHEPLHLEFLKIERKRVGIILVLFLISSVLIPVLHHLSPNLLRASLNNKKFVDSMLFWWMFFFLFEIFVFIRMNWLIRNKRSISKKVLIPNLIMEFGLPAVILFNAIKYDNSLLLLEYDGLTFYFLLLMLSAMHLDFKISLGAGILACIGYWGVSYWGIQFLKPVGDVEQMIEIYLMRSMGLLSAGIIAGVVAAEIRKRVNNLLKAKDDQNEMESLLGQQLSTHIAKELILHKNDKVGQKIIGSIMFMDIRNFTSMADQQSPEETIEFQNAIFDPLIRIIEKNNGIIHQILGDGFMASFGVAVENPNHVFDAYCAGVQIVEVINYCRNEINGDKTRVGIGLHCGEVITGNIGNEIRKQFSIAGKNVIIASRIEQLNKQFDSQFLVSRAVADQLNGNRNTLINLGKIKMKGIDEKIELFQVV</sequence>
<evidence type="ECO:0000259" key="5">
    <source>
        <dbReference type="PROSITE" id="PS50125"/>
    </source>
</evidence>
<dbReference type="OrthoDB" id="341967at2"/>
<comment type="caution">
    <text evidence="6">The sequence shown here is derived from an EMBL/GenBank/DDBJ whole genome shotgun (WGS) entry which is preliminary data.</text>
</comment>
<dbReference type="InterPro" id="IPR001054">
    <property type="entry name" value="A/G_cyclase"/>
</dbReference>
<dbReference type="PANTHER" id="PTHR43081:SF17">
    <property type="entry name" value="BLL5647 PROTEIN"/>
    <property type="match status" value="1"/>
</dbReference>
<evidence type="ECO:0000313" key="8">
    <source>
        <dbReference type="Proteomes" id="UP000285951"/>
    </source>
</evidence>
<dbReference type="SMART" id="SM00044">
    <property type="entry name" value="CYCc"/>
    <property type="match status" value="1"/>
</dbReference>
<comment type="subcellular location">
    <subcellularLocation>
        <location evidence="1">Cell membrane</location>
        <topology evidence="1">Multi-pass membrane protein</topology>
    </subcellularLocation>
</comment>
<dbReference type="PROSITE" id="PS50125">
    <property type="entry name" value="GUANYLATE_CYCLASE_2"/>
    <property type="match status" value="1"/>
</dbReference>
<dbReference type="Gene3D" id="3.30.70.1230">
    <property type="entry name" value="Nucleotide cyclase"/>
    <property type="match status" value="1"/>
</dbReference>
<evidence type="ECO:0000256" key="3">
    <source>
        <dbReference type="ARBA" id="ARBA00023136"/>
    </source>
</evidence>
<evidence type="ECO:0000256" key="4">
    <source>
        <dbReference type="SAM" id="Phobius"/>
    </source>
</evidence>
<dbReference type="EMBL" id="WOTW01000026">
    <property type="protein sequence ID" value="MUP38515.1"/>
    <property type="molecule type" value="Genomic_DNA"/>
</dbReference>
<protein>
    <recommendedName>
        <fullName evidence="5">Guanylate cyclase domain-containing protein</fullName>
    </recommendedName>
</protein>
<dbReference type="GO" id="GO:0004016">
    <property type="term" value="F:adenylate cyclase activity"/>
    <property type="evidence" value="ECO:0007669"/>
    <property type="project" value="UniProtKB-ARBA"/>
</dbReference>
<gene>
    <name evidence="7" type="ORF">DWB62_011885</name>
    <name evidence="6" type="ORF">GNY23_11885</name>
</gene>
<dbReference type="CDD" id="cd07302">
    <property type="entry name" value="CHD"/>
    <property type="match status" value="1"/>
</dbReference>
<keyword evidence="3 4" id="KW-0472">Membrane</keyword>
<dbReference type="InterPro" id="IPR050697">
    <property type="entry name" value="Adenylyl/Guanylyl_Cyclase_3/4"/>
</dbReference>
<evidence type="ECO:0000313" key="9">
    <source>
        <dbReference type="Proteomes" id="UP000462449"/>
    </source>
</evidence>
<dbReference type="GO" id="GO:0035556">
    <property type="term" value="P:intracellular signal transduction"/>
    <property type="evidence" value="ECO:0007669"/>
    <property type="project" value="InterPro"/>
</dbReference>
<feature type="transmembrane region" description="Helical" evidence="4">
    <location>
        <begin position="186"/>
        <end position="203"/>
    </location>
</feature>
<dbReference type="InterPro" id="IPR029787">
    <property type="entry name" value="Nucleotide_cyclase"/>
</dbReference>
<dbReference type="PANTHER" id="PTHR43081">
    <property type="entry name" value="ADENYLATE CYCLASE, TERMINAL-DIFFERENTIATION SPECIFIC-RELATED"/>
    <property type="match status" value="1"/>
</dbReference>
<dbReference type="GO" id="GO:0006171">
    <property type="term" value="P:cAMP biosynthetic process"/>
    <property type="evidence" value="ECO:0007669"/>
    <property type="project" value="TreeGrafter"/>
</dbReference>
<keyword evidence="2" id="KW-1003">Cell membrane</keyword>
<feature type="transmembrane region" description="Helical" evidence="4">
    <location>
        <begin position="64"/>
        <end position="82"/>
    </location>
</feature>
<name>A0A7M4D786_9BACT</name>
<evidence type="ECO:0000313" key="6">
    <source>
        <dbReference type="EMBL" id="MUP38515.1"/>
    </source>
</evidence>
<keyword evidence="4" id="KW-1133">Transmembrane helix</keyword>
<dbReference type="GO" id="GO:0005886">
    <property type="term" value="C:plasma membrane"/>
    <property type="evidence" value="ECO:0007669"/>
    <property type="project" value="UniProtKB-SubCell"/>
</dbReference>
<dbReference type="Proteomes" id="UP000462449">
    <property type="component" value="Unassembled WGS sequence"/>
</dbReference>
<feature type="transmembrane region" description="Helical" evidence="4">
    <location>
        <begin position="24"/>
        <end position="44"/>
    </location>
</feature>
<dbReference type="EMBL" id="QTZN02000026">
    <property type="protein sequence ID" value="MVB07720.1"/>
    <property type="molecule type" value="Genomic_DNA"/>
</dbReference>
<keyword evidence="8" id="KW-1185">Reference proteome</keyword>
<proteinExistence type="predicted"/>
<dbReference type="Pfam" id="PF00211">
    <property type="entry name" value="Guanylate_cyc"/>
    <property type="match status" value="1"/>
</dbReference>
<feature type="domain" description="Guanylate cyclase" evidence="5">
    <location>
        <begin position="251"/>
        <end position="380"/>
    </location>
</feature>
<keyword evidence="4" id="KW-0812">Transmembrane</keyword>
<dbReference type="AlphaFoldDB" id="A0A7M4D786"/>
<organism evidence="6 9">
    <name type="scientific">Labilibaculum euxinus</name>
    <dbReference type="NCBI Taxonomy" id="2686357"/>
    <lineage>
        <taxon>Bacteria</taxon>
        <taxon>Pseudomonadati</taxon>
        <taxon>Bacteroidota</taxon>
        <taxon>Bacteroidia</taxon>
        <taxon>Marinilabiliales</taxon>
        <taxon>Marinifilaceae</taxon>
        <taxon>Labilibaculum</taxon>
    </lineage>
</organism>
<dbReference type="Proteomes" id="UP000285951">
    <property type="component" value="Unassembled WGS sequence"/>
</dbReference>
<feature type="transmembrane region" description="Helical" evidence="4">
    <location>
        <begin position="146"/>
        <end position="166"/>
    </location>
</feature>
<feature type="transmembrane region" description="Helical" evidence="4">
    <location>
        <begin position="94"/>
        <end position="114"/>
    </location>
</feature>
<evidence type="ECO:0000256" key="2">
    <source>
        <dbReference type="ARBA" id="ARBA00022475"/>
    </source>
</evidence>
<feature type="transmembrane region" description="Helical" evidence="4">
    <location>
        <begin position="120"/>
        <end position="139"/>
    </location>
</feature>
<dbReference type="SUPFAM" id="SSF55073">
    <property type="entry name" value="Nucleotide cyclase"/>
    <property type="match status" value="1"/>
</dbReference>
<dbReference type="RefSeq" id="WP_156196136.1">
    <property type="nucleotide sequence ID" value="NZ_QTZN02000026.1"/>
</dbReference>
<accession>A0A7M4D786</accession>